<dbReference type="GO" id="GO:0004375">
    <property type="term" value="F:glycine dehydrogenase (decarboxylating) activity"/>
    <property type="evidence" value="ECO:0007669"/>
    <property type="project" value="UniProtKB-EC"/>
</dbReference>
<evidence type="ECO:0000313" key="6">
    <source>
        <dbReference type="EMBL" id="MDF9408479.1"/>
    </source>
</evidence>
<evidence type="ECO:0000256" key="3">
    <source>
        <dbReference type="ARBA" id="ARBA00049026"/>
    </source>
</evidence>
<reference evidence="6" key="1">
    <citation type="submission" date="2022-02" db="EMBL/GenBank/DDBJ databases">
        <authorList>
            <person name="Leng L."/>
        </authorList>
    </citation>
    <scope>NUCLEOTIDE SEQUENCE</scope>
    <source>
        <strain evidence="6">JI</strain>
    </source>
</reference>
<accession>A0A9X4H850</accession>
<comment type="similarity">
    <text evidence="4">Belongs to the GcvP family. N-terminal subunit subfamily.</text>
</comment>
<dbReference type="AlphaFoldDB" id="A0A9X4H850"/>
<dbReference type="InterPro" id="IPR015422">
    <property type="entry name" value="PyrdxlP-dep_Trfase_small"/>
</dbReference>
<name>A0A9X4H850_9FIRM</name>
<comment type="subunit">
    <text evidence="4">The glycine cleavage system is composed of four proteins: P, T, L and H. In this organism, the P 'protein' is a heterodimer of two subunits.</text>
</comment>
<gene>
    <name evidence="4 6" type="primary">gcvPA</name>
    <name evidence="6" type="ORF">L7E55_08925</name>
</gene>
<dbReference type="Gene3D" id="3.40.640.10">
    <property type="entry name" value="Type I PLP-dependent aspartate aminotransferase-like (Major domain)"/>
    <property type="match status" value="1"/>
</dbReference>
<dbReference type="EMBL" id="JAKOAV010000014">
    <property type="protein sequence ID" value="MDF9408479.1"/>
    <property type="molecule type" value="Genomic_DNA"/>
</dbReference>
<keyword evidence="2 4" id="KW-0560">Oxidoreductase</keyword>
<dbReference type="PANTHER" id="PTHR42806">
    <property type="entry name" value="GLYCINE CLEAVAGE SYSTEM P-PROTEIN"/>
    <property type="match status" value="1"/>
</dbReference>
<dbReference type="HAMAP" id="MF_00712">
    <property type="entry name" value="GcvPA"/>
    <property type="match status" value="1"/>
</dbReference>
<dbReference type="SUPFAM" id="SSF53383">
    <property type="entry name" value="PLP-dependent transferases"/>
    <property type="match status" value="1"/>
</dbReference>
<evidence type="ECO:0000256" key="2">
    <source>
        <dbReference type="ARBA" id="ARBA00023002"/>
    </source>
</evidence>
<dbReference type="PANTHER" id="PTHR42806:SF1">
    <property type="entry name" value="GLYCINE DEHYDROGENASE (DECARBOXYLATING)"/>
    <property type="match status" value="1"/>
</dbReference>
<comment type="catalytic activity">
    <reaction evidence="3 4">
        <text>N(6)-[(R)-lipoyl]-L-lysyl-[glycine-cleavage complex H protein] + glycine + H(+) = N(6)-[(R)-S(8)-aminomethyldihydrolipoyl]-L-lysyl-[glycine-cleavage complex H protein] + CO2</text>
        <dbReference type="Rhea" id="RHEA:24304"/>
        <dbReference type="Rhea" id="RHEA-COMP:10494"/>
        <dbReference type="Rhea" id="RHEA-COMP:10495"/>
        <dbReference type="ChEBI" id="CHEBI:15378"/>
        <dbReference type="ChEBI" id="CHEBI:16526"/>
        <dbReference type="ChEBI" id="CHEBI:57305"/>
        <dbReference type="ChEBI" id="CHEBI:83099"/>
        <dbReference type="ChEBI" id="CHEBI:83143"/>
        <dbReference type="EC" id="1.4.4.2"/>
    </reaction>
</comment>
<dbReference type="Pfam" id="PF02347">
    <property type="entry name" value="GDC-P"/>
    <property type="match status" value="1"/>
</dbReference>
<protein>
    <recommendedName>
        <fullName evidence="4">Probable glycine dehydrogenase (decarboxylating) subunit 1</fullName>
        <ecNumber evidence="4">1.4.4.2</ecNumber>
    </recommendedName>
    <alternativeName>
        <fullName evidence="4">Glycine cleavage system P-protein subunit 1</fullName>
    </alternativeName>
    <alternativeName>
        <fullName evidence="4">Glycine decarboxylase subunit 1</fullName>
    </alternativeName>
    <alternativeName>
        <fullName evidence="4">Glycine dehydrogenase (aminomethyl-transferring) subunit 1</fullName>
    </alternativeName>
</protein>
<evidence type="ECO:0000256" key="4">
    <source>
        <dbReference type="HAMAP-Rule" id="MF_00712"/>
    </source>
</evidence>
<dbReference type="InterPro" id="IPR015424">
    <property type="entry name" value="PyrdxlP-dep_Trfase"/>
</dbReference>
<feature type="domain" description="Glycine cleavage system P-protein N-terminal" evidence="5">
    <location>
        <begin position="1"/>
        <end position="427"/>
    </location>
</feature>
<sequence>MLETVGVESIEELFVDIPSVVRCKGRLNLPGPLSEMEMVRHMKALAGKNKNLDDYACFLGAGAYDHYVPSIINHILLRQEFYTAYTPYQPEVSQGTLQAIFEYQTMICELTGMEVSNASVYDGASALAEAVAMACQATRRGEVMLSRTVHPEAREVVKTYSRFSGVSIKELGCQNGLTGLREAEERINDQISAIVVQNPNYFGALEDLTKFAELAHRHKALLIVSADPIALGLLKPPGETGADIVVGEGQTLGNSLSFGGPYFGFMATTEKLMRRLPGRIVGQTTDSEGNRGFILTLQAREQHIRREKATSNICSNQALCALAATVYLTVLGKKGLRRVAELCLQKAHYTYRSLLETGKFAPTFTAPFFKEFAVTSQEDTAVVNARLMENKIIGGYPLDRDYPELKNSLLVAVTESRTRDEIDRLVKYSVITK</sequence>
<dbReference type="InterPro" id="IPR020581">
    <property type="entry name" value="GDC_P"/>
</dbReference>
<dbReference type="GO" id="GO:0009116">
    <property type="term" value="P:nucleoside metabolic process"/>
    <property type="evidence" value="ECO:0007669"/>
    <property type="project" value="InterPro"/>
</dbReference>
<dbReference type="InterPro" id="IPR015421">
    <property type="entry name" value="PyrdxlP-dep_Trfase_major"/>
</dbReference>
<evidence type="ECO:0000313" key="7">
    <source>
        <dbReference type="Proteomes" id="UP001154312"/>
    </source>
</evidence>
<dbReference type="GO" id="GO:0019464">
    <property type="term" value="P:glycine decarboxylation via glycine cleavage system"/>
    <property type="evidence" value="ECO:0007669"/>
    <property type="project" value="UniProtKB-UniRule"/>
</dbReference>
<dbReference type="Proteomes" id="UP001154312">
    <property type="component" value="Unassembled WGS sequence"/>
</dbReference>
<dbReference type="NCBIfam" id="NF001696">
    <property type="entry name" value="PRK00451.1"/>
    <property type="match status" value="1"/>
</dbReference>
<evidence type="ECO:0000259" key="5">
    <source>
        <dbReference type="Pfam" id="PF02347"/>
    </source>
</evidence>
<dbReference type="Gene3D" id="3.90.1150.10">
    <property type="entry name" value="Aspartate Aminotransferase, domain 1"/>
    <property type="match status" value="1"/>
</dbReference>
<dbReference type="PIRSF" id="PIRSF006815">
    <property type="entry name" value="GcvPA"/>
    <property type="match status" value="1"/>
</dbReference>
<organism evidence="6 7">
    <name type="scientific">Pelotomaculum isophthalicicum JI</name>
    <dbReference type="NCBI Taxonomy" id="947010"/>
    <lineage>
        <taxon>Bacteria</taxon>
        <taxon>Bacillati</taxon>
        <taxon>Bacillota</taxon>
        <taxon>Clostridia</taxon>
        <taxon>Eubacteriales</taxon>
        <taxon>Desulfotomaculaceae</taxon>
        <taxon>Pelotomaculum</taxon>
    </lineage>
</organism>
<comment type="caution">
    <text evidence="6">The sequence shown here is derived from an EMBL/GenBank/DDBJ whole genome shotgun (WGS) entry which is preliminary data.</text>
</comment>
<comment type="function">
    <text evidence="1 4">The glycine cleavage system catalyzes the degradation of glycine. The P protein binds the alpha-amino group of glycine through its pyridoxal phosphate cofactor; CO(2) is released and the remaining methylamine moiety is then transferred to the lipoamide cofactor of the H protein.</text>
</comment>
<dbReference type="EC" id="1.4.4.2" evidence="4"/>
<dbReference type="InterPro" id="IPR023010">
    <property type="entry name" value="GcvPA"/>
</dbReference>
<dbReference type="InterPro" id="IPR049315">
    <property type="entry name" value="GDC-P_N"/>
</dbReference>
<keyword evidence="7" id="KW-1185">Reference proteome</keyword>
<dbReference type="CDD" id="cd00613">
    <property type="entry name" value="GDC-P"/>
    <property type="match status" value="1"/>
</dbReference>
<proteinExistence type="inferred from homology"/>
<evidence type="ECO:0000256" key="1">
    <source>
        <dbReference type="ARBA" id="ARBA00003788"/>
    </source>
</evidence>